<protein>
    <submittedName>
        <fullName evidence="9">Putative Zn-dependent protease</fullName>
    </submittedName>
</protein>
<comment type="caution">
    <text evidence="9">The sequence shown here is derived from an EMBL/GenBank/DDBJ whole genome shotgun (WGS) entry which is preliminary data.</text>
</comment>
<evidence type="ECO:0000256" key="7">
    <source>
        <dbReference type="SAM" id="SignalP"/>
    </source>
</evidence>
<evidence type="ECO:0000259" key="8">
    <source>
        <dbReference type="Pfam" id="PF01435"/>
    </source>
</evidence>
<keyword evidence="10" id="KW-1185">Reference proteome</keyword>
<proteinExistence type="predicted"/>
<dbReference type="AlphaFoldDB" id="A0A4R6QQR7"/>
<comment type="cofactor">
    <cofactor evidence="1">
        <name>Zn(2+)</name>
        <dbReference type="ChEBI" id="CHEBI:29105"/>
    </cofactor>
</comment>
<dbReference type="InterPro" id="IPR051156">
    <property type="entry name" value="Mito/Outer_Membr_Metalloprot"/>
</dbReference>
<dbReference type="Gene3D" id="3.30.2010.10">
    <property type="entry name" value="Metalloproteases ('zincins'), catalytic domain"/>
    <property type="match status" value="1"/>
</dbReference>
<feature type="domain" description="Peptidase M48" evidence="8">
    <location>
        <begin position="114"/>
        <end position="285"/>
    </location>
</feature>
<dbReference type="FunCoup" id="A0A4R6QQR7">
    <property type="interactions" value="161"/>
</dbReference>
<evidence type="ECO:0000256" key="6">
    <source>
        <dbReference type="ARBA" id="ARBA00023049"/>
    </source>
</evidence>
<evidence type="ECO:0000313" key="10">
    <source>
        <dbReference type="Proteomes" id="UP000295361"/>
    </source>
</evidence>
<dbReference type="Proteomes" id="UP000295361">
    <property type="component" value="Unassembled WGS sequence"/>
</dbReference>
<dbReference type="InParanoid" id="A0A4R6QQR7"/>
<dbReference type="EMBL" id="SNXS01000002">
    <property type="protein sequence ID" value="TDP73077.1"/>
    <property type="molecule type" value="Genomic_DNA"/>
</dbReference>
<dbReference type="GO" id="GO:0046872">
    <property type="term" value="F:metal ion binding"/>
    <property type="evidence" value="ECO:0007669"/>
    <property type="project" value="UniProtKB-KW"/>
</dbReference>
<keyword evidence="7" id="KW-0732">Signal</keyword>
<name>A0A4R6QQR7_9BURK</name>
<dbReference type="GO" id="GO:0016020">
    <property type="term" value="C:membrane"/>
    <property type="evidence" value="ECO:0007669"/>
    <property type="project" value="TreeGrafter"/>
</dbReference>
<dbReference type="PANTHER" id="PTHR22726:SF1">
    <property type="entry name" value="METALLOENDOPEPTIDASE OMA1, MITOCHONDRIAL"/>
    <property type="match status" value="1"/>
</dbReference>
<evidence type="ECO:0000256" key="2">
    <source>
        <dbReference type="ARBA" id="ARBA00022670"/>
    </source>
</evidence>
<keyword evidence="5" id="KW-0862">Zinc</keyword>
<evidence type="ECO:0000256" key="4">
    <source>
        <dbReference type="ARBA" id="ARBA00022801"/>
    </source>
</evidence>
<dbReference type="GO" id="GO:0051603">
    <property type="term" value="P:proteolysis involved in protein catabolic process"/>
    <property type="evidence" value="ECO:0007669"/>
    <property type="project" value="TreeGrafter"/>
</dbReference>
<evidence type="ECO:0000256" key="5">
    <source>
        <dbReference type="ARBA" id="ARBA00022833"/>
    </source>
</evidence>
<organism evidence="9 10">
    <name type="scientific">Roseateles toxinivorans</name>
    <dbReference type="NCBI Taxonomy" id="270368"/>
    <lineage>
        <taxon>Bacteria</taxon>
        <taxon>Pseudomonadati</taxon>
        <taxon>Pseudomonadota</taxon>
        <taxon>Betaproteobacteria</taxon>
        <taxon>Burkholderiales</taxon>
        <taxon>Sphaerotilaceae</taxon>
        <taxon>Roseateles</taxon>
    </lineage>
</organism>
<evidence type="ECO:0000256" key="1">
    <source>
        <dbReference type="ARBA" id="ARBA00001947"/>
    </source>
</evidence>
<gene>
    <name evidence="9" type="ORF">DES47_102823</name>
</gene>
<reference evidence="9 10" key="1">
    <citation type="submission" date="2019-03" db="EMBL/GenBank/DDBJ databases">
        <title>Genomic Encyclopedia of Type Strains, Phase IV (KMG-IV): sequencing the most valuable type-strain genomes for metagenomic binning, comparative biology and taxonomic classification.</title>
        <authorList>
            <person name="Goeker M."/>
        </authorList>
    </citation>
    <scope>NUCLEOTIDE SEQUENCE [LARGE SCALE GENOMIC DNA]</scope>
    <source>
        <strain evidence="9 10">DSM 16998</strain>
    </source>
</reference>
<evidence type="ECO:0000313" key="9">
    <source>
        <dbReference type="EMBL" id="TDP73077.1"/>
    </source>
</evidence>
<keyword evidence="6" id="KW-0482">Metalloprotease</keyword>
<accession>A0A4R6QQR7</accession>
<keyword evidence="2 9" id="KW-0645">Protease</keyword>
<feature type="chain" id="PRO_5020631868" evidence="7">
    <location>
        <begin position="44"/>
        <end position="541"/>
    </location>
</feature>
<evidence type="ECO:0000256" key="3">
    <source>
        <dbReference type="ARBA" id="ARBA00022723"/>
    </source>
</evidence>
<dbReference type="PANTHER" id="PTHR22726">
    <property type="entry name" value="METALLOENDOPEPTIDASE OMA1"/>
    <property type="match status" value="1"/>
</dbReference>
<sequence>MSLMTLPRRRPSFVVLVRKRALASAAALLLCPAAGIYAPPALAQINLPSLGDSVSEGLGVGTERRIGDQIMREIRVDPDYLDDPLLLEYIQQLWAPLMAAARQNGHIVPETNERFAWEIFLVRDRNVNAFALPGGFVGVHLGLIAMTTSRDELASVMAHELSHVTQRHVARRIASDSRQSMMALAGMLVGLLAAARSSSPDAANAVLVGSQAVAAQGQLNFSRDMEREADRVGYGLLTGAGFATSGMASMFEKLDQAYHLNDSGGYPYLRTHPMTSERIGDARERLATGPSVPPQSSLEHALMQARAKVLMDARAEAWQQLQALDAGVRQPGVGERLSALYASAFASMKMRNWPRAETALNSAQAVADLISGEPRVHRALSLLRAELALARAQPLQGQQALLPLAGDRSRPVVLQRVQLALAGDDRAQLQQSADTLQTWVTLDRHDALAWGLLAQLWERLDHPLRSVRAQAETRVALGDIVGAIDRLRSGIRLSRSREADQVEAAVLESRLRALLAARRQELQDLNPRREIPAGVDEPVTR</sequence>
<dbReference type="GO" id="GO:0004222">
    <property type="term" value="F:metalloendopeptidase activity"/>
    <property type="evidence" value="ECO:0007669"/>
    <property type="project" value="InterPro"/>
</dbReference>
<keyword evidence="3" id="KW-0479">Metal-binding</keyword>
<keyword evidence="4" id="KW-0378">Hydrolase</keyword>
<dbReference type="RefSeq" id="WP_243748242.1">
    <property type="nucleotide sequence ID" value="NZ_SNXS01000002.1"/>
</dbReference>
<feature type="signal peptide" evidence="7">
    <location>
        <begin position="1"/>
        <end position="43"/>
    </location>
</feature>
<dbReference type="InterPro" id="IPR001915">
    <property type="entry name" value="Peptidase_M48"/>
</dbReference>
<dbReference type="Pfam" id="PF01435">
    <property type="entry name" value="Peptidase_M48"/>
    <property type="match status" value="1"/>
</dbReference>